<dbReference type="Pfam" id="PF13271">
    <property type="entry name" value="DUF4062"/>
    <property type="match status" value="1"/>
</dbReference>
<dbReference type="InterPro" id="IPR025139">
    <property type="entry name" value="DUF4062"/>
</dbReference>
<evidence type="ECO:0000313" key="2">
    <source>
        <dbReference type="EMBL" id="KKK52841.1"/>
    </source>
</evidence>
<protein>
    <recommendedName>
        <fullName evidence="1">DUF4062 domain-containing protein</fullName>
    </recommendedName>
</protein>
<accession>A0A0F8YXV7</accession>
<dbReference type="InterPro" id="IPR035897">
    <property type="entry name" value="Toll_tir_struct_dom_sf"/>
</dbReference>
<sequence>MKERHYKCKKCGYSFPDDILLRIGNSLEIICEKCGTPFTLEGNKVFLSATSEFELLMENLYEKLTNLGYNPIWYKEKLIAESNDALNDCLEKIENVDRFILVIGKEYGSPYKNTDRSITEEEFHRAYEYNKKILVFIKSEILFEFFNLNHLSITSANKKVHEFIQRIVEKGVWYKKFDFAADIIKEIKNRWELPQYIGKQNRIKSEKVEFLSSSDVSNENYLIYLLKQYHQRKSEKYIEEEWPYDIDENQFVNNFDLNYGSVTLRSNQSTNINCLSFIYDRILNGPIICVGYYGMGKTTISKMLFKKWIYFHELIFPIYI</sequence>
<organism evidence="2">
    <name type="scientific">marine sediment metagenome</name>
    <dbReference type="NCBI Taxonomy" id="412755"/>
    <lineage>
        <taxon>unclassified sequences</taxon>
        <taxon>metagenomes</taxon>
        <taxon>ecological metagenomes</taxon>
    </lineage>
</organism>
<dbReference type="EMBL" id="LAZR01066809">
    <property type="protein sequence ID" value="KKK52841.1"/>
    <property type="molecule type" value="Genomic_DNA"/>
</dbReference>
<proteinExistence type="predicted"/>
<name>A0A0F8YXV7_9ZZZZ</name>
<reference evidence="2" key="1">
    <citation type="journal article" date="2015" name="Nature">
        <title>Complex archaea that bridge the gap between prokaryotes and eukaryotes.</title>
        <authorList>
            <person name="Spang A."/>
            <person name="Saw J.H."/>
            <person name="Jorgensen S.L."/>
            <person name="Zaremba-Niedzwiedzka K."/>
            <person name="Martijn J."/>
            <person name="Lind A.E."/>
            <person name="van Eijk R."/>
            <person name="Schleper C."/>
            <person name="Guy L."/>
            <person name="Ettema T.J."/>
        </authorList>
    </citation>
    <scope>NUCLEOTIDE SEQUENCE</scope>
</reference>
<evidence type="ECO:0000259" key="1">
    <source>
        <dbReference type="Pfam" id="PF13271"/>
    </source>
</evidence>
<dbReference type="AlphaFoldDB" id="A0A0F8YXV7"/>
<gene>
    <name evidence="2" type="ORF">LCGC14_3100860</name>
</gene>
<feature type="non-terminal residue" evidence="2">
    <location>
        <position position="320"/>
    </location>
</feature>
<dbReference type="Gene3D" id="3.40.50.10140">
    <property type="entry name" value="Toll/interleukin-1 receptor homology (TIR) domain"/>
    <property type="match status" value="1"/>
</dbReference>
<comment type="caution">
    <text evidence="2">The sequence shown here is derived from an EMBL/GenBank/DDBJ whole genome shotgun (WGS) entry which is preliminary data.</text>
</comment>
<feature type="domain" description="DUF4062" evidence="1">
    <location>
        <begin position="44"/>
        <end position="126"/>
    </location>
</feature>